<proteinExistence type="predicted"/>
<sequence>MDNPIVNLYYRLYDGHLPLASKHPFQPNHTNLSSIDVNSIPPPYTVAKITQSILEREAEKQAYTSAELYLDRRDAKPAAGDVIVDVEKGDSTKPLTAVRLVVRPESNRGRSAVAGVPPGMPNKTQLAMLWPEPGPPLTADSPGRWPGISPESTAAVRDYLQKDFEQHHGFFNFVGAHNHTPFHLLVEWVLGGATEHLTAIWDQHVALERLRFESPHPITEETFFDHLGDEQYYRAYLYFFCDLVLRKPVHAVVEEWIFGTRVNFGSEKAGMREDGMVNRLLAGFLHPLIYVGFGLEFGWVFTVNSKSTSNECPF</sequence>
<dbReference type="AlphaFoldDB" id="A0AAV9Z9P6"/>
<reference evidence="2 3" key="1">
    <citation type="journal article" date="2024" name="J Genomics">
        <title>Draft genome sequencing and assembly of Favolaschia claudopus CIRM-BRFM 2984 isolated from oak limbs.</title>
        <authorList>
            <person name="Navarro D."/>
            <person name="Drula E."/>
            <person name="Chaduli D."/>
            <person name="Cazenave R."/>
            <person name="Ahrendt S."/>
            <person name="Wang J."/>
            <person name="Lipzen A."/>
            <person name="Daum C."/>
            <person name="Barry K."/>
            <person name="Grigoriev I.V."/>
            <person name="Favel A."/>
            <person name="Rosso M.N."/>
            <person name="Martin F."/>
        </authorList>
    </citation>
    <scope>NUCLEOTIDE SEQUENCE [LARGE SCALE GENOMIC DNA]</scope>
    <source>
        <strain evidence="2 3">CIRM-BRFM 2984</strain>
    </source>
</reference>
<name>A0AAV9Z9P6_9AGAR</name>
<dbReference type="GO" id="GO:0016491">
    <property type="term" value="F:oxidoreductase activity"/>
    <property type="evidence" value="ECO:0007669"/>
    <property type="project" value="UniProtKB-KW"/>
</dbReference>
<keyword evidence="3" id="KW-1185">Reference proteome</keyword>
<dbReference type="PANTHER" id="PTHR35870">
    <property type="entry name" value="PROTEIN, PUTATIVE (AFU_ORTHOLOGUE AFUA_5G03330)-RELATED"/>
    <property type="match status" value="1"/>
</dbReference>
<accession>A0AAV9Z9P6</accession>
<dbReference type="PANTHER" id="PTHR35870:SF1">
    <property type="entry name" value="PROTEIN, PUTATIVE (AFU_ORTHOLOGUE AFUA_5G03330)-RELATED"/>
    <property type="match status" value="1"/>
</dbReference>
<evidence type="ECO:0000313" key="2">
    <source>
        <dbReference type="EMBL" id="KAK6974927.1"/>
    </source>
</evidence>
<evidence type="ECO:0000313" key="3">
    <source>
        <dbReference type="Proteomes" id="UP001362999"/>
    </source>
</evidence>
<dbReference type="EMBL" id="JAWWNJ010000178">
    <property type="protein sequence ID" value="KAK6974927.1"/>
    <property type="molecule type" value="Genomic_DNA"/>
</dbReference>
<comment type="caution">
    <text evidence="2">The sequence shown here is derived from an EMBL/GenBank/DDBJ whole genome shotgun (WGS) entry which is preliminary data.</text>
</comment>
<keyword evidence="1" id="KW-0560">Oxidoreductase</keyword>
<organism evidence="2 3">
    <name type="scientific">Favolaschia claudopus</name>
    <dbReference type="NCBI Taxonomy" id="2862362"/>
    <lineage>
        <taxon>Eukaryota</taxon>
        <taxon>Fungi</taxon>
        <taxon>Dikarya</taxon>
        <taxon>Basidiomycota</taxon>
        <taxon>Agaricomycotina</taxon>
        <taxon>Agaricomycetes</taxon>
        <taxon>Agaricomycetidae</taxon>
        <taxon>Agaricales</taxon>
        <taxon>Marasmiineae</taxon>
        <taxon>Mycenaceae</taxon>
        <taxon>Favolaschia</taxon>
    </lineage>
</organism>
<dbReference type="Pfam" id="PF14027">
    <property type="entry name" value="Questin_oxidase"/>
    <property type="match status" value="1"/>
</dbReference>
<dbReference type="Proteomes" id="UP001362999">
    <property type="component" value="Unassembled WGS sequence"/>
</dbReference>
<evidence type="ECO:0000256" key="1">
    <source>
        <dbReference type="ARBA" id="ARBA00023002"/>
    </source>
</evidence>
<gene>
    <name evidence="2" type="ORF">R3P38DRAFT_3238705</name>
</gene>
<dbReference type="InterPro" id="IPR025337">
    <property type="entry name" value="Questin_oxidase-like"/>
</dbReference>
<protein>
    <submittedName>
        <fullName evidence="2">Uncharacterized protein</fullName>
    </submittedName>
</protein>